<accession>A0A8E3B348</accession>
<reference evidence="1 2" key="1">
    <citation type="submission" date="2018-05" db="EMBL/GenBank/DDBJ databases">
        <title>Genomic Encyclopedia of Type Strains, Phase IV (KMG-IV): sequencing the most valuable type-strain genomes for metagenomic binning, comparative biology and taxonomic classification.</title>
        <authorList>
            <person name="Goeker M."/>
        </authorList>
    </citation>
    <scope>NUCLEOTIDE SEQUENCE [LARGE SCALE GENOMIC DNA]</scope>
    <source>
        <strain evidence="1 2">DSM 2626</strain>
    </source>
</reference>
<proteinExistence type="predicted"/>
<evidence type="ECO:0000313" key="2">
    <source>
        <dbReference type="Proteomes" id="UP000245631"/>
    </source>
</evidence>
<evidence type="ECO:0000313" key="1">
    <source>
        <dbReference type="EMBL" id="PWJ87992.1"/>
    </source>
</evidence>
<comment type="caution">
    <text evidence="1">The sequence shown here is derived from an EMBL/GenBank/DDBJ whole genome shotgun (WGS) entry which is preliminary data.</text>
</comment>
<organism evidence="1 2">
    <name type="scientific">Rhizobium loti</name>
    <name type="common">Mesorhizobium loti</name>
    <dbReference type="NCBI Taxonomy" id="381"/>
    <lineage>
        <taxon>Bacteria</taxon>
        <taxon>Pseudomonadati</taxon>
        <taxon>Pseudomonadota</taxon>
        <taxon>Alphaproteobacteria</taxon>
        <taxon>Hyphomicrobiales</taxon>
        <taxon>Phyllobacteriaceae</taxon>
        <taxon>Mesorhizobium</taxon>
    </lineage>
</organism>
<dbReference type="AlphaFoldDB" id="A0A8E3B348"/>
<protein>
    <submittedName>
        <fullName evidence="1">Uncharacterized protein</fullName>
    </submittedName>
</protein>
<name>A0A8E3B348_RHILI</name>
<dbReference type="Proteomes" id="UP000245631">
    <property type="component" value="Unassembled WGS sequence"/>
</dbReference>
<sequence length="76" mass="8731">MKNYRVEEMDGESIVSTFDAKGRTPFEAAEAALGQKVTLRGACCKWIRVTDLVVTLPTRFRPRYFEFRRRESALTG</sequence>
<dbReference type="EMBL" id="QGGH01000013">
    <property type="protein sequence ID" value="PWJ87992.1"/>
    <property type="molecule type" value="Genomic_DNA"/>
</dbReference>
<gene>
    <name evidence="1" type="ORF">C8D77_11381</name>
</gene>